<dbReference type="Gene3D" id="2.10.109.10">
    <property type="entry name" value="Umud Fragment, subunit A"/>
    <property type="match status" value="1"/>
</dbReference>
<dbReference type="InterPro" id="IPR019533">
    <property type="entry name" value="Peptidase_S26"/>
</dbReference>
<dbReference type="PRINTS" id="PR00727">
    <property type="entry name" value="LEADERPTASE"/>
</dbReference>
<accession>A0AAD3TC97</accession>
<comment type="caution">
    <text evidence="9">The sequence shown here is derived from an EMBL/GenBank/DDBJ whole genome shotgun (WGS) entry which is preliminary data.</text>
</comment>
<keyword evidence="2" id="KW-0999">Mitochondrion inner membrane</keyword>
<feature type="active site" evidence="7">
    <location>
        <position position="47"/>
    </location>
</feature>
<sequence>MGPSNFHLWQSFAREALDASTLVVKYFCLLQVTRTHIFNAAFVSGASMLPTINLTGDIVLVDLISTRRSKVSRGDLVLVRSPENPRKIVTKRLIGIEGDRVTFIADPKNSDRCEIVVVPKGHVWAKCFGGYGHQKILDLSDEWQSRGLYILETPPPL</sequence>
<organism evidence="9 10">
    <name type="scientific">Nepenthes gracilis</name>
    <name type="common">Slender pitcher plant</name>
    <dbReference type="NCBI Taxonomy" id="150966"/>
    <lineage>
        <taxon>Eukaryota</taxon>
        <taxon>Viridiplantae</taxon>
        <taxon>Streptophyta</taxon>
        <taxon>Embryophyta</taxon>
        <taxon>Tracheophyta</taxon>
        <taxon>Spermatophyta</taxon>
        <taxon>Magnoliopsida</taxon>
        <taxon>eudicotyledons</taxon>
        <taxon>Gunneridae</taxon>
        <taxon>Pentapetalae</taxon>
        <taxon>Caryophyllales</taxon>
        <taxon>Nepenthaceae</taxon>
        <taxon>Nepenthes</taxon>
    </lineage>
</organism>
<feature type="active site" evidence="7">
    <location>
        <position position="91"/>
    </location>
</feature>
<evidence type="ECO:0000256" key="5">
    <source>
        <dbReference type="ARBA" id="ARBA00023136"/>
    </source>
</evidence>
<evidence type="ECO:0000256" key="2">
    <source>
        <dbReference type="ARBA" id="ARBA00022792"/>
    </source>
</evidence>
<dbReference type="GO" id="GO:0006627">
    <property type="term" value="P:protein processing involved in protein targeting to mitochondrion"/>
    <property type="evidence" value="ECO:0007669"/>
    <property type="project" value="TreeGrafter"/>
</dbReference>
<dbReference type="NCBIfam" id="TIGR02227">
    <property type="entry name" value="sigpep_I_bact"/>
    <property type="match status" value="1"/>
</dbReference>
<evidence type="ECO:0000313" key="10">
    <source>
        <dbReference type="Proteomes" id="UP001279734"/>
    </source>
</evidence>
<comment type="subcellular location">
    <subcellularLocation>
        <location evidence="1">Mitochondrion inner membrane</location>
    </subcellularLocation>
</comment>
<dbReference type="GO" id="GO:0004252">
    <property type="term" value="F:serine-type endopeptidase activity"/>
    <property type="evidence" value="ECO:0007669"/>
    <property type="project" value="InterPro"/>
</dbReference>
<keyword evidence="3" id="KW-0378">Hydrolase</keyword>
<proteinExistence type="inferred from homology"/>
<dbReference type="SUPFAM" id="SSF51306">
    <property type="entry name" value="LexA/Signal peptidase"/>
    <property type="match status" value="1"/>
</dbReference>
<evidence type="ECO:0000256" key="1">
    <source>
        <dbReference type="ARBA" id="ARBA00004273"/>
    </source>
</evidence>
<dbReference type="PANTHER" id="PTHR12383:SF16">
    <property type="entry name" value="MITOCHONDRIAL INNER MEMBRANE PROTEASE SUBUNIT 1"/>
    <property type="match status" value="1"/>
</dbReference>
<evidence type="ECO:0000256" key="6">
    <source>
        <dbReference type="ARBA" id="ARBA00038445"/>
    </source>
</evidence>
<gene>
    <name evidence="9" type="ORF">Nepgr_028142</name>
</gene>
<keyword evidence="10" id="KW-1185">Reference proteome</keyword>
<evidence type="ECO:0000313" key="9">
    <source>
        <dbReference type="EMBL" id="GMH26299.1"/>
    </source>
</evidence>
<evidence type="ECO:0000256" key="3">
    <source>
        <dbReference type="ARBA" id="ARBA00022801"/>
    </source>
</evidence>
<dbReference type="Proteomes" id="UP001279734">
    <property type="component" value="Unassembled WGS sequence"/>
</dbReference>
<dbReference type="EMBL" id="BSYO01000030">
    <property type="protein sequence ID" value="GMH26299.1"/>
    <property type="molecule type" value="Genomic_DNA"/>
</dbReference>
<reference evidence="9" key="1">
    <citation type="submission" date="2023-05" db="EMBL/GenBank/DDBJ databases">
        <title>Nepenthes gracilis genome sequencing.</title>
        <authorList>
            <person name="Fukushima K."/>
        </authorList>
    </citation>
    <scope>NUCLEOTIDE SEQUENCE</scope>
    <source>
        <strain evidence="9">SING2019-196</strain>
    </source>
</reference>
<dbReference type="CDD" id="cd06530">
    <property type="entry name" value="S26_SPase_I"/>
    <property type="match status" value="1"/>
</dbReference>
<keyword evidence="4" id="KW-0496">Mitochondrion</keyword>
<comment type="similarity">
    <text evidence="6">Belongs to the peptidase S26 family. IMP1 subfamily.</text>
</comment>
<name>A0AAD3TC97_NEPGR</name>
<dbReference type="PANTHER" id="PTHR12383">
    <property type="entry name" value="PROTEASE FAMILY S26 MITOCHONDRIAL INNER MEMBRANE PROTEASE-RELATED"/>
    <property type="match status" value="1"/>
</dbReference>
<dbReference type="InterPro" id="IPR052064">
    <property type="entry name" value="Mito_IMP1_subunit"/>
</dbReference>
<dbReference type="AlphaFoldDB" id="A0AAD3TC97"/>
<dbReference type="Pfam" id="PF10502">
    <property type="entry name" value="Peptidase_S26"/>
    <property type="match status" value="1"/>
</dbReference>
<dbReference type="InterPro" id="IPR000223">
    <property type="entry name" value="Pept_S26A_signal_pept_1"/>
</dbReference>
<evidence type="ECO:0000259" key="8">
    <source>
        <dbReference type="Pfam" id="PF10502"/>
    </source>
</evidence>
<evidence type="ECO:0000256" key="7">
    <source>
        <dbReference type="PIRSR" id="PIRSR600223-1"/>
    </source>
</evidence>
<dbReference type="GO" id="GO:0006465">
    <property type="term" value="P:signal peptide processing"/>
    <property type="evidence" value="ECO:0007669"/>
    <property type="project" value="InterPro"/>
</dbReference>
<dbReference type="GO" id="GO:0042720">
    <property type="term" value="C:mitochondrial inner membrane peptidase complex"/>
    <property type="evidence" value="ECO:0007669"/>
    <property type="project" value="TreeGrafter"/>
</dbReference>
<feature type="domain" description="Peptidase S26" evidence="8">
    <location>
        <begin position="22"/>
        <end position="103"/>
    </location>
</feature>
<evidence type="ECO:0000256" key="4">
    <source>
        <dbReference type="ARBA" id="ARBA00023128"/>
    </source>
</evidence>
<dbReference type="InterPro" id="IPR036286">
    <property type="entry name" value="LexA/Signal_pep-like_sf"/>
</dbReference>
<keyword evidence="5" id="KW-0472">Membrane</keyword>
<protein>
    <recommendedName>
        <fullName evidence="8">Peptidase S26 domain-containing protein</fullName>
    </recommendedName>
</protein>